<reference evidence="3" key="1">
    <citation type="journal article" date="2010" name="Genome Res.">
        <title>Population genomic sequencing of Coccidioides fungi reveals recent hybridization and transposon control.</title>
        <authorList>
            <person name="Neafsey D.E."/>
            <person name="Barker B.M."/>
            <person name="Sharpton T.J."/>
            <person name="Stajich J.E."/>
            <person name="Park D.J."/>
            <person name="Whiston E."/>
            <person name="Hung C.-Y."/>
            <person name="McMahan C."/>
            <person name="White J."/>
            <person name="Sykes S."/>
            <person name="Heiman D."/>
            <person name="Young S."/>
            <person name="Zeng Q."/>
            <person name="Abouelleil A."/>
            <person name="Aftuck L."/>
            <person name="Bessette D."/>
            <person name="Brown A."/>
            <person name="FitzGerald M."/>
            <person name="Lui A."/>
            <person name="Macdonald J.P."/>
            <person name="Priest M."/>
            <person name="Orbach M.J."/>
            <person name="Galgiani J.N."/>
            <person name="Kirkland T.N."/>
            <person name="Cole G.T."/>
            <person name="Birren B.W."/>
            <person name="Henn M.R."/>
            <person name="Taylor J.W."/>
            <person name="Rounsley S.D."/>
        </authorList>
    </citation>
    <scope>NUCLEOTIDE SEQUENCE [LARGE SCALE GENOMIC DNA]</scope>
    <source>
        <strain evidence="3">RMSCC 2394</strain>
    </source>
</reference>
<dbReference type="EMBL" id="DS028097">
    <property type="protein sequence ID" value="KMP07940.1"/>
    <property type="molecule type" value="Genomic_DNA"/>
</dbReference>
<evidence type="ECO:0000313" key="3">
    <source>
        <dbReference type="Proteomes" id="UP000054565"/>
    </source>
</evidence>
<organism evidence="2 3">
    <name type="scientific">Coccidioides immitis RMSCC 2394</name>
    <dbReference type="NCBI Taxonomy" id="404692"/>
    <lineage>
        <taxon>Eukaryota</taxon>
        <taxon>Fungi</taxon>
        <taxon>Dikarya</taxon>
        <taxon>Ascomycota</taxon>
        <taxon>Pezizomycotina</taxon>
        <taxon>Eurotiomycetes</taxon>
        <taxon>Eurotiomycetidae</taxon>
        <taxon>Onygenales</taxon>
        <taxon>Onygenaceae</taxon>
        <taxon>Coccidioides</taxon>
    </lineage>
</organism>
<sequence>MAEMAGGKEEEDEDELNRFSLLRTLATAAPPVHWQRTQGLLVSWRKGKADSASSNVSADRLKAHLMEELNRNWSEEPSGFPIPQRGRAAAAGTSADLAAETGAES</sequence>
<evidence type="ECO:0000313" key="2">
    <source>
        <dbReference type="EMBL" id="KMP07940.1"/>
    </source>
</evidence>
<feature type="compositionally biased region" description="Low complexity" evidence="1">
    <location>
        <begin position="88"/>
        <end position="99"/>
    </location>
</feature>
<accession>A0A0J6YJV9</accession>
<proteinExistence type="predicted"/>
<evidence type="ECO:0000256" key="1">
    <source>
        <dbReference type="SAM" id="MobiDB-lite"/>
    </source>
</evidence>
<protein>
    <submittedName>
        <fullName evidence="2">Uncharacterized protein</fullName>
    </submittedName>
</protein>
<dbReference type="AlphaFoldDB" id="A0A0J6YJV9"/>
<name>A0A0J6YJV9_COCIT</name>
<feature type="region of interest" description="Disordered" evidence="1">
    <location>
        <begin position="74"/>
        <end position="105"/>
    </location>
</feature>
<dbReference type="Proteomes" id="UP000054565">
    <property type="component" value="Unassembled WGS sequence"/>
</dbReference>
<gene>
    <name evidence="2" type="ORF">CIRG_07620</name>
</gene>